<gene>
    <name evidence="1" type="ORF">JHL16_33975</name>
</gene>
<keyword evidence="2" id="KW-1185">Reference proteome</keyword>
<evidence type="ECO:0000313" key="2">
    <source>
        <dbReference type="Proteomes" id="UP000616151"/>
    </source>
</evidence>
<accession>A0ACC5RFF4</accession>
<sequence length="1785" mass="176214">MVRWLKAAWNICAQFQGKAHAVALALPAILILLSPIAAKAADGDGCNYLRNNLTFYDNANYNVSSTGPTTIINQAPFGPQTGITNFAAGTVVYYEYTVSSSAVNARLNRAPLAGVATVFVDTNISGSGSITLPVATRSMAASAYVPGAGSGTVTWTIYCGVRATQAVASTSGTVGTALSFTPVTATFGRGTHSYALSGGTLPAGLSFNTGTGAITGTPTAALAATTFTVTVTHQGTGSDSKTFELAVNASAPTIAAAFSPTSIVTGGSSTLTVTISNPNAGMQLTGVAVSASALPAGLTGSSPTTTCTGGTATLAGGALSLSGATLNASASCTVSITASSATPGNYSYTSGTVSATGPAPVSGSTATTPTPLTVTAPAPTVTSVAPASGPTAGGTSVIVTGANFTGTTGPGAVRFGGTNAATYTVDSDTQITAVAPAHAAGVVDVTITAPGGTSATSAADQFTYVAAPVASSFTASALAYDVSGATFSVAGHATNSPTSYAVGSATTAQGGSVSADAAGLVTYSAPVGFRGNDSFTFTATNLGGTSSPATVTVPISNPVLVSVFPVGSGQRGIALSGVQINTTGGRSPHSCSTTLNTGALPAGTQLNSDCTITGTPAASGIFTFTANVTDSSLGTGPFTQATGPLVLTISAPTITLSPAAGALPGGSAGAAYSQSFTAGGGTAPYSYAQTLGTLPTGMTLTGGTLSGTPTTTGTFNFDITATDSSTVGSGGPYTRVQSYSITVVQGDQTINFGALPNASLSASPLTLSATASSGLTVGFASSTPSICTVSGTTLTLLQTGTCSITASQAGDTDWNAASDVVQSFTVTPANLVLSTGGVSGNQVGASYSQSNTASGGIAPYTYALNAGAFVPGTSLDSSTGLVSGTPTIAGTFSYQVRVTDSQGTPVTTIGSITTTTIAKGDQTASFTSTAPSSAAVGGSAYTVTATATSGLGVVFSPDGASTGCAVTGNSVTFTSTGTCQINANQPGDTNWNAAPQVQQSFTVGPAAAISASVTFAPATVSAGDTGAVTITFTNTNASNSPAFNALLTSPSLVERVIGAPGGTCSIGSTSIPTATTVQFTNIVVAPGNCTITLDYTGATAGSTSGFTLGAFTPGGYPTTSATAGNAFTVAPTVTGVSPPSGPVSQVVTVSGTGFSTTPGDNIVMFGAVAGSVTAASATSLTVTAPATGSGAATVTVTVNGQTSTGSATYTFIDKPVAADRPGVVVAFNSPGTAIDLSGSISGGPHSSISIGTAPANGTTSIAGDVVTYTPATGYSGPDSFTYTATGAGGTSNPGTVSIQVTVAVPTASPLSINALAGRTVTVDLTGGAAGGPFTGGALVSITPADAADVELIEGGTAMNRTYSLQFTSRTNTEQAVTVLYTLSNAGGTSAPLTLTIQVGARSDPSDDPEVRGLEAAETGAARRTAATQIRNFGRRMEQLHDGRCTQGMGARLSLGIPMSDDAAPQQQVDDDPTQPERIDSADGTASDSPPAMAGADSQDPAVNCDLRDPGNIELWTDGTVTIGSRDATGGVNGFDFSTSGLSAGADIVLAPGVTFGIGVGVGRDQTDVGDNGSEVEASSWAVGAYGSFRPVEDAFIDVLAGVGGIDFDLTRYVTDTGGSATAERKADLLFGSVRAGIDRNDGPLRWSLFGGIEASRTSFDSYVEDGPESYSLAYDEREMDTISGLLGGRFEYSFLAGHTILTPRGRFEYRYDFEQAEGQRVRFSDWLTGPSYLIEADGWSRSQVAVEVGIGAAFPTGWQLGADVTGDLSGNSRSMGLRLEVSRGF</sequence>
<evidence type="ECO:0000313" key="1">
    <source>
        <dbReference type="EMBL" id="MBK1871426.1"/>
    </source>
</evidence>
<comment type="caution">
    <text evidence="1">The sequence shown here is derived from an EMBL/GenBank/DDBJ whole genome shotgun (WGS) entry which is preliminary data.</text>
</comment>
<proteinExistence type="predicted"/>
<protein>
    <submittedName>
        <fullName evidence="1">Autotransporter domain-containing protein</fullName>
    </submittedName>
</protein>
<dbReference type="Proteomes" id="UP000616151">
    <property type="component" value="Unassembled WGS sequence"/>
</dbReference>
<name>A0ACC5RFF4_9HYPH</name>
<organism evidence="1 2">
    <name type="scientific">Taklimakanibacter albus</name>
    <dbReference type="NCBI Taxonomy" id="2800327"/>
    <lineage>
        <taxon>Bacteria</taxon>
        <taxon>Pseudomonadati</taxon>
        <taxon>Pseudomonadota</taxon>
        <taxon>Alphaproteobacteria</taxon>
        <taxon>Hyphomicrobiales</taxon>
        <taxon>Aestuariivirgaceae</taxon>
        <taxon>Taklimakanibacter</taxon>
    </lineage>
</organism>
<dbReference type="EMBL" id="JAENHL010000008">
    <property type="protein sequence ID" value="MBK1871426.1"/>
    <property type="molecule type" value="Genomic_DNA"/>
</dbReference>
<reference evidence="1" key="1">
    <citation type="submission" date="2021-01" db="EMBL/GenBank/DDBJ databases">
        <authorList>
            <person name="Sun Q."/>
        </authorList>
    </citation>
    <scope>NUCLEOTIDE SEQUENCE</scope>
    <source>
        <strain evidence="1">YIM B02566</strain>
    </source>
</reference>